<dbReference type="Gene3D" id="3.40.50.720">
    <property type="entry name" value="NAD(P)-binding Rossmann-like Domain"/>
    <property type="match status" value="1"/>
</dbReference>
<evidence type="ECO:0000259" key="1">
    <source>
        <dbReference type="Pfam" id="PF16363"/>
    </source>
</evidence>
<reference evidence="2" key="1">
    <citation type="submission" date="2018-05" db="EMBL/GenBank/DDBJ databases">
        <authorList>
            <person name="Lanie J.A."/>
            <person name="Ng W.-L."/>
            <person name="Kazmierczak K.M."/>
            <person name="Andrzejewski T.M."/>
            <person name="Davidsen T.M."/>
            <person name="Wayne K.J."/>
            <person name="Tettelin H."/>
            <person name="Glass J.I."/>
            <person name="Rusch D."/>
            <person name="Podicherti R."/>
            <person name="Tsui H.-C.T."/>
            <person name="Winkler M.E."/>
        </authorList>
    </citation>
    <scope>NUCLEOTIDE SEQUENCE</scope>
</reference>
<dbReference type="AlphaFoldDB" id="A0A382UYB0"/>
<evidence type="ECO:0000313" key="2">
    <source>
        <dbReference type="EMBL" id="SVD38678.1"/>
    </source>
</evidence>
<organism evidence="2">
    <name type="scientific">marine metagenome</name>
    <dbReference type="NCBI Taxonomy" id="408172"/>
    <lineage>
        <taxon>unclassified sequences</taxon>
        <taxon>metagenomes</taxon>
        <taxon>ecological metagenomes</taxon>
    </lineage>
</organism>
<accession>A0A382UYB0</accession>
<proteinExistence type="predicted"/>
<dbReference type="InterPro" id="IPR016040">
    <property type="entry name" value="NAD(P)-bd_dom"/>
</dbReference>
<dbReference type="Pfam" id="PF16363">
    <property type="entry name" value="GDP_Man_Dehyd"/>
    <property type="match status" value="1"/>
</dbReference>
<dbReference type="InterPro" id="IPR036291">
    <property type="entry name" value="NAD(P)-bd_dom_sf"/>
</dbReference>
<dbReference type="EMBL" id="UINC01147383">
    <property type="protein sequence ID" value="SVD38678.1"/>
    <property type="molecule type" value="Genomic_DNA"/>
</dbReference>
<protein>
    <recommendedName>
        <fullName evidence="1">NAD(P)-binding domain-containing protein</fullName>
    </recommendedName>
</protein>
<name>A0A382UYB0_9ZZZZ</name>
<dbReference type="SUPFAM" id="SSF51735">
    <property type="entry name" value="NAD(P)-binding Rossmann-fold domains"/>
    <property type="match status" value="1"/>
</dbReference>
<feature type="non-terminal residue" evidence="2">
    <location>
        <position position="78"/>
    </location>
</feature>
<gene>
    <name evidence="2" type="ORF">METZ01_LOCUS391532</name>
</gene>
<sequence>METMKGKNVLITGGLGFIGSNLAHKCVKLGAKVTIFDCLDPRSGGNRYNIKDIAESIQVSYHNILDFDQVSQVVPEKD</sequence>
<feature type="domain" description="NAD(P)-binding" evidence="1">
    <location>
        <begin position="10"/>
        <end position="76"/>
    </location>
</feature>